<gene>
    <name evidence="7" type="ORF">FKW44_012684</name>
</gene>
<dbReference type="GO" id="GO:0007526">
    <property type="term" value="P:larval somatic muscle development"/>
    <property type="evidence" value="ECO:0007669"/>
    <property type="project" value="UniProtKB-ARBA"/>
</dbReference>
<dbReference type="AlphaFoldDB" id="A0A7T8KAI0"/>
<dbReference type="SUPFAM" id="SSF54695">
    <property type="entry name" value="POZ domain"/>
    <property type="match status" value="1"/>
</dbReference>
<dbReference type="OrthoDB" id="10261408at2759"/>
<dbReference type="PANTHER" id="PTHR23110:SF111">
    <property type="entry name" value="LONGITUDINALS LACKING PROTEIN, ISOFORMS F_I_K_T"/>
    <property type="match status" value="1"/>
</dbReference>
<dbReference type="PANTHER" id="PTHR23110">
    <property type="entry name" value="BTB DOMAIN TRANSCRIPTION FACTOR"/>
    <property type="match status" value="1"/>
</dbReference>
<evidence type="ECO:0000256" key="2">
    <source>
        <dbReference type="ARBA" id="ARBA00022782"/>
    </source>
</evidence>
<evidence type="ECO:0000256" key="5">
    <source>
        <dbReference type="ARBA" id="ARBA00037382"/>
    </source>
</evidence>
<dbReference type="GO" id="GO:0005634">
    <property type="term" value="C:nucleus"/>
    <property type="evidence" value="ECO:0007669"/>
    <property type="project" value="TreeGrafter"/>
</dbReference>
<keyword evidence="3" id="KW-0524">Neurogenesis</keyword>
<dbReference type="GO" id="GO:0008406">
    <property type="term" value="P:gonad development"/>
    <property type="evidence" value="ECO:0007669"/>
    <property type="project" value="UniProtKB-ARBA"/>
</dbReference>
<evidence type="ECO:0000256" key="3">
    <source>
        <dbReference type="ARBA" id="ARBA00022902"/>
    </source>
</evidence>
<keyword evidence="8" id="KW-1185">Reference proteome</keyword>
<dbReference type="GO" id="GO:0045476">
    <property type="term" value="P:nurse cell apoptotic process"/>
    <property type="evidence" value="ECO:0007669"/>
    <property type="project" value="UniProtKB-ARBA"/>
</dbReference>
<dbReference type="Pfam" id="PF00651">
    <property type="entry name" value="BTB"/>
    <property type="match status" value="1"/>
</dbReference>
<evidence type="ECO:0000313" key="8">
    <source>
        <dbReference type="Proteomes" id="UP000595437"/>
    </source>
</evidence>
<feature type="domain" description="BTB" evidence="6">
    <location>
        <begin position="33"/>
        <end position="92"/>
    </location>
</feature>
<evidence type="ECO:0000256" key="4">
    <source>
        <dbReference type="ARBA" id="ARBA00023242"/>
    </source>
</evidence>
<accession>A0A7T8KAI0</accession>
<dbReference type="Proteomes" id="UP000595437">
    <property type="component" value="Chromosome 8"/>
</dbReference>
<protein>
    <submittedName>
        <fullName evidence="7">Longitudinals lacking protein-like</fullName>
    </submittedName>
</protein>
<sequence length="127" mass="14384">MGSLTQEVYVHWNEFASHFQEGFCELRESQELFDITLAASGSKQIRAHKVILSACSSFFRGLLRVSPQRSIPSSTSRSILSFIYNGEVKVQQGELESLLAVARELQIKGLTKNLSPETKQNVRRHHH</sequence>
<dbReference type="GO" id="GO:0006357">
    <property type="term" value="P:regulation of transcription by RNA polymerase II"/>
    <property type="evidence" value="ECO:0007669"/>
    <property type="project" value="TreeGrafter"/>
</dbReference>
<dbReference type="GO" id="GO:0045467">
    <property type="term" value="P:R7 cell development"/>
    <property type="evidence" value="ECO:0007669"/>
    <property type="project" value="UniProtKB-ARBA"/>
</dbReference>
<dbReference type="InterPro" id="IPR051095">
    <property type="entry name" value="Dros_DevTransReg"/>
</dbReference>
<dbReference type="GO" id="GO:0035167">
    <property type="term" value="P:larval lymph gland hemopoiesis"/>
    <property type="evidence" value="ECO:0007669"/>
    <property type="project" value="UniProtKB-ARBA"/>
</dbReference>
<dbReference type="InterPro" id="IPR011333">
    <property type="entry name" value="SKP1/BTB/POZ_sf"/>
</dbReference>
<evidence type="ECO:0000313" key="7">
    <source>
        <dbReference type="EMBL" id="QQP51356.1"/>
    </source>
</evidence>
<dbReference type="GO" id="GO:0016199">
    <property type="term" value="P:axon midline choice point recognition"/>
    <property type="evidence" value="ECO:0007669"/>
    <property type="project" value="UniProtKB-ARBA"/>
</dbReference>
<keyword evidence="2" id="KW-0221">Differentiation</keyword>
<reference evidence="8" key="1">
    <citation type="submission" date="2021-01" db="EMBL/GenBank/DDBJ databases">
        <title>Caligus Genome Assembly.</title>
        <authorList>
            <person name="Gallardo-Escarate C."/>
        </authorList>
    </citation>
    <scope>NUCLEOTIDE SEQUENCE [LARGE SCALE GENOMIC DNA]</scope>
</reference>
<dbReference type="InterPro" id="IPR000210">
    <property type="entry name" value="BTB/POZ_dom"/>
</dbReference>
<comment type="function">
    <text evidence="5">Putative transcription factor required for axon growth and guidance in the central and peripheral nervous systems. Repels CNS axons away from the midline by promoting the expression of the midline repellent sli and its receptor robo.</text>
</comment>
<dbReference type="EMBL" id="CP045897">
    <property type="protein sequence ID" value="QQP51356.1"/>
    <property type="molecule type" value="Genomic_DNA"/>
</dbReference>
<proteinExistence type="predicted"/>
<dbReference type="GO" id="GO:0007464">
    <property type="term" value="P:R3/R4 cell fate commitment"/>
    <property type="evidence" value="ECO:0007669"/>
    <property type="project" value="UniProtKB-ARBA"/>
</dbReference>
<evidence type="ECO:0000256" key="1">
    <source>
        <dbReference type="ARBA" id="ARBA00022473"/>
    </source>
</evidence>
<keyword evidence="1" id="KW-0217">Developmental protein</keyword>
<organism evidence="7 8">
    <name type="scientific">Caligus rogercresseyi</name>
    <name type="common">Sea louse</name>
    <dbReference type="NCBI Taxonomy" id="217165"/>
    <lineage>
        <taxon>Eukaryota</taxon>
        <taxon>Metazoa</taxon>
        <taxon>Ecdysozoa</taxon>
        <taxon>Arthropoda</taxon>
        <taxon>Crustacea</taxon>
        <taxon>Multicrustacea</taxon>
        <taxon>Hexanauplia</taxon>
        <taxon>Copepoda</taxon>
        <taxon>Siphonostomatoida</taxon>
        <taxon>Caligidae</taxon>
        <taxon>Caligus</taxon>
    </lineage>
</organism>
<dbReference type="Gene3D" id="3.30.710.10">
    <property type="entry name" value="Potassium Channel Kv1.1, Chain A"/>
    <property type="match status" value="1"/>
</dbReference>
<name>A0A7T8KAI0_CALRO</name>
<dbReference type="SMART" id="SM00225">
    <property type="entry name" value="BTB"/>
    <property type="match status" value="1"/>
</dbReference>
<evidence type="ECO:0000259" key="6">
    <source>
        <dbReference type="PROSITE" id="PS50097"/>
    </source>
</evidence>
<feature type="non-terminal residue" evidence="7">
    <location>
        <position position="1"/>
    </location>
</feature>
<dbReference type="PROSITE" id="PS50097">
    <property type="entry name" value="BTB"/>
    <property type="match status" value="1"/>
</dbReference>
<keyword evidence="4" id="KW-0539">Nucleus</keyword>
<dbReference type="GO" id="GO:0048813">
    <property type="term" value="P:dendrite morphogenesis"/>
    <property type="evidence" value="ECO:0007669"/>
    <property type="project" value="UniProtKB-ARBA"/>
</dbReference>